<name>A0A6C0KS41_9ZZZZ</name>
<accession>A0A6C0KS41</accession>
<keyword evidence="1" id="KW-0812">Transmembrane</keyword>
<protein>
    <submittedName>
        <fullName evidence="2">Uncharacterized protein</fullName>
    </submittedName>
</protein>
<proteinExistence type="predicted"/>
<feature type="transmembrane region" description="Helical" evidence="1">
    <location>
        <begin position="126"/>
        <end position="144"/>
    </location>
</feature>
<keyword evidence="1" id="KW-0472">Membrane</keyword>
<evidence type="ECO:0000256" key="1">
    <source>
        <dbReference type="SAM" id="Phobius"/>
    </source>
</evidence>
<reference evidence="2" key="1">
    <citation type="journal article" date="2020" name="Nature">
        <title>Giant virus diversity and host interactions through global metagenomics.</title>
        <authorList>
            <person name="Schulz F."/>
            <person name="Roux S."/>
            <person name="Paez-Espino D."/>
            <person name="Jungbluth S."/>
            <person name="Walsh D.A."/>
            <person name="Denef V.J."/>
            <person name="McMahon K.D."/>
            <person name="Konstantinidis K.T."/>
            <person name="Eloe-Fadrosh E.A."/>
            <person name="Kyrpides N.C."/>
            <person name="Woyke T."/>
        </authorList>
    </citation>
    <scope>NUCLEOTIDE SEQUENCE</scope>
    <source>
        <strain evidence="2">GVMAG-S-3300013014-136</strain>
    </source>
</reference>
<organism evidence="2">
    <name type="scientific">viral metagenome</name>
    <dbReference type="NCBI Taxonomy" id="1070528"/>
    <lineage>
        <taxon>unclassified sequences</taxon>
        <taxon>metagenomes</taxon>
        <taxon>organismal metagenomes</taxon>
    </lineage>
</organism>
<evidence type="ECO:0000313" key="2">
    <source>
        <dbReference type="EMBL" id="QHU19966.1"/>
    </source>
</evidence>
<dbReference type="EMBL" id="MN740961">
    <property type="protein sequence ID" value="QHU19966.1"/>
    <property type="molecule type" value="Genomic_DNA"/>
</dbReference>
<keyword evidence="1" id="KW-1133">Transmembrane helix</keyword>
<dbReference type="AlphaFoldDB" id="A0A6C0KS41"/>
<sequence length="252" mass="29400">MSHLYSMLGGDELTEEELKSCQNISKSFLENRFGRRIRDKHLKRFQRKYEVECIEEKKKAKNLNDQIVNLFGKLNTAIQLKKEYISGKLQSIPKWAETFFTKETMLNFMKSLPREVEMPEFQMAELVVNFIYFCVGLGLSWSHYFLMFKDGRETLKNVFFKQDYNSIVALSKVIYIVGVTKAYDEIMFREEFYASFPNIEQHILGDSSGRLIDTVYHKAALFAIGQISFALFKTSLDSAVNQIQRLKALNNV</sequence>